<dbReference type="AlphaFoldDB" id="A0A0C9SV48"/>
<dbReference type="HOGENOM" id="CLU_1886616_0_0_1"/>
<feature type="region of interest" description="Disordered" evidence="1">
    <location>
        <begin position="21"/>
        <end position="46"/>
    </location>
</feature>
<organism evidence="2 3">
    <name type="scientific">Plicaturopsis crispa FD-325 SS-3</name>
    <dbReference type="NCBI Taxonomy" id="944288"/>
    <lineage>
        <taxon>Eukaryota</taxon>
        <taxon>Fungi</taxon>
        <taxon>Dikarya</taxon>
        <taxon>Basidiomycota</taxon>
        <taxon>Agaricomycotina</taxon>
        <taxon>Agaricomycetes</taxon>
        <taxon>Agaricomycetidae</taxon>
        <taxon>Amylocorticiales</taxon>
        <taxon>Amylocorticiaceae</taxon>
        <taxon>Plicatura</taxon>
        <taxon>Plicaturopsis crispa</taxon>
    </lineage>
</organism>
<dbReference type="Proteomes" id="UP000053263">
    <property type="component" value="Unassembled WGS sequence"/>
</dbReference>
<evidence type="ECO:0000313" key="2">
    <source>
        <dbReference type="EMBL" id="KII82800.1"/>
    </source>
</evidence>
<sequence length="135" mass="14355">MCGGHGALVYALHPFPAPHIPPSPAQLPHPTLQNLESGGPSNHAPTLDVRARETITTRRDASRRLVVVTPPAGPAFLHPRHTTTALASRAGCEAVNARRQRHNEEASRCCFPAAASFLHLRHTPTALASCAGCEP</sequence>
<name>A0A0C9SV48_PLICR</name>
<protein>
    <submittedName>
        <fullName evidence="2">Uncharacterized protein</fullName>
    </submittedName>
</protein>
<evidence type="ECO:0000313" key="3">
    <source>
        <dbReference type="Proteomes" id="UP000053263"/>
    </source>
</evidence>
<gene>
    <name evidence="2" type="ORF">PLICRDRAFT_181024</name>
</gene>
<feature type="compositionally biased region" description="Polar residues" evidence="1">
    <location>
        <begin position="31"/>
        <end position="44"/>
    </location>
</feature>
<dbReference type="EMBL" id="KN832644">
    <property type="protein sequence ID" value="KII82800.1"/>
    <property type="molecule type" value="Genomic_DNA"/>
</dbReference>
<evidence type="ECO:0000256" key="1">
    <source>
        <dbReference type="SAM" id="MobiDB-lite"/>
    </source>
</evidence>
<accession>A0A0C9SV48</accession>
<keyword evidence="3" id="KW-1185">Reference proteome</keyword>
<reference evidence="2 3" key="1">
    <citation type="submission" date="2014-06" db="EMBL/GenBank/DDBJ databases">
        <title>Evolutionary Origins and Diversification of the Mycorrhizal Mutualists.</title>
        <authorList>
            <consortium name="DOE Joint Genome Institute"/>
            <consortium name="Mycorrhizal Genomics Consortium"/>
            <person name="Kohler A."/>
            <person name="Kuo A."/>
            <person name="Nagy L.G."/>
            <person name="Floudas D."/>
            <person name="Copeland A."/>
            <person name="Barry K.W."/>
            <person name="Cichocki N."/>
            <person name="Veneault-Fourrey C."/>
            <person name="LaButti K."/>
            <person name="Lindquist E.A."/>
            <person name="Lipzen A."/>
            <person name="Lundell T."/>
            <person name="Morin E."/>
            <person name="Murat C."/>
            <person name="Riley R."/>
            <person name="Ohm R."/>
            <person name="Sun H."/>
            <person name="Tunlid A."/>
            <person name="Henrissat B."/>
            <person name="Grigoriev I.V."/>
            <person name="Hibbett D.S."/>
            <person name="Martin F."/>
        </authorList>
    </citation>
    <scope>NUCLEOTIDE SEQUENCE [LARGE SCALE GENOMIC DNA]</scope>
    <source>
        <strain evidence="2 3">FD-325 SS-3</strain>
    </source>
</reference>
<proteinExistence type="predicted"/>